<dbReference type="SUPFAM" id="SSF109604">
    <property type="entry name" value="HD-domain/PDEase-like"/>
    <property type="match status" value="1"/>
</dbReference>
<dbReference type="GO" id="GO:0043709">
    <property type="term" value="P:cell adhesion involved in single-species biofilm formation"/>
    <property type="evidence" value="ECO:0007669"/>
    <property type="project" value="TreeGrafter"/>
</dbReference>
<dbReference type="SMART" id="SM00267">
    <property type="entry name" value="GGDEF"/>
    <property type="match status" value="1"/>
</dbReference>
<evidence type="ECO:0000313" key="5">
    <source>
        <dbReference type="Proteomes" id="UP000245622"/>
    </source>
</evidence>
<dbReference type="Proteomes" id="UP000245622">
    <property type="component" value="Chromosome 1"/>
</dbReference>
<dbReference type="GO" id="GO:0052621">
    <property type="term" value="F:diguanylate cyclase activity"/>
    <property type="evidence" value="ECO:0007669"/>
    <property type="project" value="TreeGrafter"/>
</dbReference>
<dbReference type="Pfam" id="PF13487">
    <property type="entry name" value="HD_5"/>
    <property type="match status" value="1"/>
</dbReference>
<dbReference type="InterPro" id="IPR043128">
    <property type="entry name" value="Rev_trsase/Diguanyl_cyclase"/>
</dbReference>
<keyword evidence="1" id="KW-0472">Membrane</keyword>
<dbReference type="PANTHER" id="PTHR45138:SF9">
    <property type="entry name" value="DIGUANYLATE CYCLASE DGCM-RELATED"/>
    <property type="match status" value="1"/>
</dbReference>
<feature type="transmembrane region" description="Helical" evidence="1">
    <location>
        <begin position="129"/>
        <end position="148"/>
    </location>
</feature>
<proteinExistence type="predicted"/>
<evidence type="ECO:0000313" key="4">
    <source>
        <dbReference type="EMBL" id="CED94592.1"/>
    </source>
</evidence>
<dbReference type="InterPro" id="IPR003607">
    <property type="entry name" value="HD/PDEase_dom"/>
</dbReference>
<dbReference type="InterPro" id="IPR029787">
    <property type="entry name" value="Nucleotide_cyclase"/>
</dbReference>
<dbReference type="GO" id="GO:1902201">
    <property type="term" value="P:negative regulation of bacterial-type flagellum-dependent cell motility"/>
    <property type="evidence" value="ECO:0007669"/>
    <property type="project" value="TreeGrafter"/>
</dbReference>
<dbReference type="SUPFAM" id="SSF55073">
    <property type="entry name" value="Nucleotide cyclase"/>
    <property type="match status" value="1"/>
</dbReference>
<evidence type="ECO:0000259" key="3">
    <source>
        <dbReference type="PROSITE" id="PS51832"/>
    </source>
</evidence>
<keyword evidence="1" id="KW-0812">Transmembrane</keyword>
<dbReference type="NCBIfam" id="TIGR00254">
    <property type="entry name" value="GGDEF"/>
    <property type="match status" value="1"/>
</dbReference>
<dbReference type="AlphaFoldDB" id="A0A1V1I2V7"/>
<evidence type="ECO:0000259" key="2">
    <source>
        <dbReference type="PROSITE" id="PS50887"/>
    </source>
</evidence>
<keyword evidence="5" id="KW-1185">Reference proteome</keyword>
<organism evidence="4 5">
    <name type="scientific">Romboutsia ilealis</name>
    <dbReference type="NCBI Taxonomy" id="1115758"/>
    <lineage>
        <taxon>Bacteria</taxon>
        <taxon>Bacillati</taxon>
        <taxon>Bacillota</taxon>
        <taxon>Clostridia</taxon>
        <taxon>Peptostreptococcales</taxon>
        <taxon>Peptostreptococcaceae</taxon>
        <taxon>Romboutsia</taxon>
    </lineage>
</organism>
<dbReference type="InterPro" id="IPR037522">
    <property type="entry name" value="HD_GYP_dom"/>
</dbReference>
<feature type="transmembrane region" description="Helical" evidence="1">
    <location>
        <begin position="160"/>
        <end position="179"/>
    </location>
</feature>
<dbReference type="CDD" id="cd01949">
    <property type="entry name" value="GGDEF"/>
    <property type="match status" value="1"/>
</dbReference>
<evidence type="ECO:0000256" key="1">
    <source>
        <dbReference type="SAM" id="Phobius"/>
    </source>
</evidence>
<dbReference type="PANTHER" id="PTHR45138">
    <property type="entry name" value="REGULATORY COMPONENTS OF SENSORY TRANSDUCTION SYSTEM"/>
    <property type="match status" value="1"/>
</dbReference>
<dbReference type="CDD" id="cd00077">
    <property type="entry name" value="HDc"/>
    <property type="match status" value="1"/>
</dbReference>
<protein>
    <submittedName>
        <fullName evidence="4">Ggdef/hd domain protein</fullName>
    </submittedName>
</protein>
<dbReference type="PROSITE" id="PS51832">
    <property type="entry name" value="HD_GYP"/>
    <property type="match status" value="1"/>
</dbReference>
<dbReference type="GO" id="GO:0005886">
    <property type="term" value="C:plasma membrane"/>
    <property type="evidence" value="ECO:0007669"/>
    <property type="project" value="TreeGrafter"/>
</dbReference>
<feature type="transmembrane region" description="Helical" evidence="1">
    <location>
        <begin position="12"/>
        <end position="35"/>
    </location>
</feature>
<feature type="transmembrane region" description="Helical" evidence="1">
    <location>
        <begin position="41"/>
        <end position="67"/>
    </location>
</feature>
<dbReference type="EMBL" id="LN555523">
    <property type="protein sequence ID" value="CED94592.1"/>
    <property type="molecule type" value="Genomic_DNA"/>
</dbReference>
<feature type="transmembrane region" description="Helical" evidence="1">
    <location>
        <begin position="79"/>
        <end position="98"/>
    </location>
</feature>
<dbReference type="Gene3D" id="1.10.3210.10">
    <property type="entry name" value="Hypothetical protein af1432"/>
    <property type="match status" value="1"/>
</dbReference>
<dbReference type="Pfam" id="PF00990">
    <property type="entry name" value="GGDEF"/>
    <property type="match status" value="1"/>
</dbReference>
<keyword evidence="1" id="KW-1133">Transmembrane helix</keyword>
<reference evidence="4 5" key="1">
    <citation type="submission" date="2014-04" db="EMBL/GenBank/DDBJ databases">
        <authorList>
            <person name="Hornung B.V."/>
        </authorList>
    </citation>
    <scope>NUCLEOTIDE SEQUENCE [LARGE SCALE GENOMIC DNA]</scope>
    <source>
        <strain evidence="4 5">CRIB</strain>
    </source>
</reference>
<dbReference type="RefSeq" id="WP_180702097.1">
    <property type="nucleotide sequence ID" value="NZ_LN555523.1"/>
</dbReference>
<dbReference type="InterPro" id="IPR050469">
    <property type="entry name" value="Diguanylate_Cyclase"/>
</dbReference>
<sequence length="557" mass="64059">MSSFEQKRNKQVFEIIVILKIIYIALSMIAISSAYNFKKEIINVVLVPIVFSIILVAVLAYFSWIVVYIRGRIDKCPKIADYIETTIMLCVFILTIMTTGLQDSGYKLLGIFIVLIGAIQFGRNYSLGIATISMIIILAIDFLSIGSNKQLLSGYFEKDLILFSALFVTAFILGMYVDIEREHSKELKNLANIDELTGLYNHRYFQEFLQKAINNADKEKQEVSLLFMDIDYFKNFNDVNGHQAGDLILKEIGQIMKSCIRSTDAVARYGGEEFAAILPNTTEHDAVKIGERIRASIQNTDFKGQENQPDKNITISIGISSYPKRAISKHQLINTADDALYRAKSFNRNRVELYRGILDDLYENMEIDKDVVKFIKAFMNMINKKDRYTYRHTESVVIYAKYFGEYLNLTKKEKISLQVSAYLHDIGKLEIPDDVLNKKEKLTEAERQMFIKHPQTGVDLIKSIKQLDEFQPIIKHHHERYDGKGYPSGLKATEIPYLSRMLTIADSFDAMTSNRPYNKVKTQEEGIKELRDNAGTQFDPDLVEKFIEMLDKYKDKF</sequence>
<feature type="domain" description="HD-GYP" evidence="3">
    <location>
        <begin position="367"/>
        <end position="557"/>
    </location>
</feature>
<accession>A0A1V1I2V7</accession>
<dbReference type="PROSITE" id="PS50887">
    <property type="entry name" value="GGDEF"/>
    <property type="match status" value="1"/>
</dbReference>
<dbReference type="InterPro" id="IPR006675">
    <property type="entry name" value="HDIG_dom"/>
</dbReference>
<dbReference type="GeneID" id="82206012"/>
<gene>
    <name evidence="4" type="ORF">CRIB_1987</name>
</gene>
<dbReference type="InterPro" id="IPR000160">
    <property type="entry name" value="GGDEF_dom"/>
</dbReference>
<dbReference type="Gene3D" id="3.30.70.270">
    <property type="match status" value="1"/>
</dbReference>
<feature type="domain" description="GGDEF" evidence="2">
    <location>
        <begin position="221"/>
        <end position="356"/>
    </location>
</feature>
<name>A0A1V1I2V7_9FIRM</name>
<dbReference type="FunFam" id="3.30.70.270:FF:000001">
    <property type="entry name" value="Diguanylate cyclase domain protein"/>
    <property type="match status" value="1"/>
</dbReference>
<dbReference type="NCBIfam" id="TIGR00277">
    <property type="entry name" value="HDIG"/>
    <property type="match status" value="1"/>
</dbReference>
<dbReference type="SMART" id="SM00471">
    <property type="entry name" value="HDc"/>
    <property type="match status" value="1"/>
</dbReference>
<dbReference type="KEGG" id="ril:CRIB_1987"/>